<dbReference type="EMBL" id="BQNB010017630">
    <property type="protein sequence ID" value="GJT65434.1"/>
    <property type="molecule type" value="Genomic_DNA"/>
</dbReference>
<dbReference type="Proteomes" id="UP001151760">
    <property type="component" value="Unassembled WGS sequence"/>
</dbReference>
<dbReference type="InterPro" id="IPR025452">
    <property type="entry name" value="DUF4218"/>
</dbReference>
<feature type="domain" description="DUF4218" evidence="1">
    <location>
        <begin position="40"/>
        <end position="97"/>
    </location>
</feature>
<proteinExistence type="predicted"/>
<dbReference type="Pfam" id="PF13960">
    <property type="entry name" value="DUF4218"/>
    <property type="match status" value="1"/>
</dbReference>
<comment type="caution">
    <text evidence="2">The sequence shown here is derived from an EMBL/GenBank/DDBJ whole genome shotgun (WGS) entry which is preliminary data.</text>
</comment>
<evidence type="ECO:0000313" key="3">
    <source>
        <dbReference type="Proteomes" id="UP001151760"/>
    </source>
</evidence>
<reference evidence="2" key="1">
    <citation type="journal article" date="2022" name="Int. J. Mol. Sci.">
        <title>Draft Genome of Tanacetum Coccineum: Genomic Comparison of Closely Related Tanacetum-Family Plants.</title>
        <authorList>
            <person name="Yamashiro T."/>
            <person name="Shiraishi A."/>
            <person name="Nakayama K."/>
            <person name="Satake H."/>
        </authorList>
    </citation>
    <scope>NUCLEOTIDE SEQUENCE</scope>
</reference>
<protein>
    <submittedName>
        <fullName evidence="2">Transmembrane protein 45B-like protein</fullName>
    </submittedName>
</protein>
<evidence type="ECO:0000259" key="1">
    <source>
        <dbReference type="Pfam" id="PF13960"/>
    </source>
</evidence>
<accession>A0ABQ5FR23</accession>
<organism evidence="2 3">
    <name type="scientific">Tanacetum coccineum</name>
    <dbReference type="NCBI Taxonomy" id="301880"/>
    <lineage>
        <taxon>Eukaryota</taxon>
        <taxon>Viridiplantae</taxon>
        <taxon>Streptophyta</taxon>
        <taxon>Embryophyta</taxon>
        <taxon>Tracheophyta</taxon>
        <taxon>Spermatophyta</taxon>
        <taxon>Magnoliopsida</taxon>
        <taxon>eudicotyledons</taxon>
        <taxon>Gunneridae</taxon>
        <taxon>Pentapetalae</taxon>
        <taxon>asterids</taxon>
        <taxon>campanulids</taxon>
        <taxon>Asterales</taxon>
        <taxon>Asteraceae</taxon>
        <taxon>Asteroideae</taxon>
        <taxon>Anthemideae</taxon>
        <taxon>Anthemidinae</taxon>
        <taxon>Tanacetum</taxon>
    </lineage>
</organism>
<keyword evidence="3" id="KW-1185">Reference proteome</keyword>
<reference evidence="2" key="2">
    <citation type="submission" date="2022-01" db="EMBL/GenBank/DDBJ databases">
        <authorList>
            <person name="Yamashiro T."/>
            <person name="Shiraishi A."/>
            <person name="Satake H."/>
            <person name="Nakayama K."/>
        </authorList>
    </citation>
    <scope>NUCLEOTIDE SEQUENCE</scope>
</reference>
<dbReference type="PANTHER" id="PTHR48258">
    <property type="entry name" value="DUF4218 DOMAIN-CONTAINING PROTEIN-RELATED"/>
    <property type="match status" value="1"/>
</dbReference>
<name>A0ABQ5FR23_9ASTR</name>
<evidence type="ECO:0000313" key="2">
    <source>
        <dbReference type="EMBL" id="GJT65434.1"/>
    </source>
</evidence>
<gene>
    <name evidence="2" type="ORF">Tco_1016914</name>
</gene>
<sequence>MKSHDCHILMQRLPPYGLQLYLDTDVAKPIIELCSFFKQICTRTLMEDDMVKAESQLIDILCNLEQIYPPTFFDIMIYLVIHLLEEALKGRPIPYRTIGKRLVIQLHHQEMEKVIWEFPDKDLKQEFPGWFGPQIRQCYIDKDPSITDELFALACGPSLTPISVNSCVVNGVSLNNLNFMTLNIDGQSTDVEAPPDIIDVDDGDDFIDDEDGVPHDLADFDDEVLTNEDDDVAATNVYSSDEEMSAAVERGHGGDDDDPFRLLLCPISTGFRGVGGRKATMGASIRRQVCPTLIRKGKQRRHIPEVGRNLAVKGKNAIFIDEPRGMYTNAEIDEIKEEANQTRQELELLRIVVKSGDRMS</sequence>